<dbReference type="Pfam" id="PF20696">
    <property type="entry name" value="UbiD_C"/>
    <property type="match status" value="1"/>
</dbReference>
<dbReference type="EMBL" id="DQVE01000013">
    <property type="protein sequence ID" value="HIP97979.1"/>
    <property type="molecule type" value="Genomic_DNA"/>
</dbReference>
<proteinExistence type="inferred from homology"/>
<dbReference type="NCBIfam" id="TIGR00148">
    <property type="entry name" value="UbiD family decarboxylase"/>
    <property type="match status" value="1"/>
</dbReference>
<dbReference type="InterPro" id="IPR048304">
    <property type="entry name" value="UbiD_Rift_dom"/>
</dbReference>
<reference evidence="5" key="1">
    <citation type="journal article" date="2020" name="ISME J.">
        <title>Gammaproteobacteria mediating utilization of methyl-, sulfur- and petroleum organic compounds in deep ocean hydrothermal plumes.</title>
        <authorList>
            <person name="Zhou Z."/>
            <person name="Liu Y."/>
            <person name="Pan J."/>
            <person name="Cron B.R."/>
            <person name="Toner B.M."/>
            <person name="Anantharaman K."/>
            <person name="Breier J.A."/>
            <person name="Dick G.J."/>
            <person name="Li M."/>
        </authorList>
    </citation>
    <scope>NUCLEOTIDE SEQUENCE</scope>
    <source>
        <strain evidence="5">SZUA-1501</strain>
    </source>
</reference>
<dbReference type="GO" id="GO:0005829">
    <property type="term" value="C:cytosol"/>
    <property type="evidence" value="ECO:0007669"/>
    <property type="project" value="TreeGrafter"/>
</dbReference>
<dbReference type="GO" id="GO:0006744">
    <property type="term" value="P:ubiquinone biosynthetic process"/>
    <property type="evidence" value="ECO:0007669"/>
    <property type="project" value="TreeGrafter"/>
</dbReference>
<dbReference type="InterPro" id="IPR022390">
    <property type="entry name" value="HBDC"/>
</dbReference>
<evidence type="ECO:0000259" key="4">
    <source>
        <dbReference type="Pfam" id="PF20696"/>
    </source>
</evidence>
<feature type="domain" description="3-octaprenyl-4-hydroxybenzoate carboxy-lyase-like N-terminal" evidence="3">
    <location>
        <begin position="11"/>
        <end position="92"/>
    </location>
</feature>
<feature type="domain" description="3-octaprenyl-4-hydroxybenzoate carboxy-lyase-like C-terminal" evidence="4">
    <location>
        <begin position="332"/>
        <end position="454"/>
    </location>
</feature>
<dbReference type="Pfam" id="PF20695">
    <property type="entry name" value="UbiD_N"/>
    <property type="match status" value="1"/>
</dbReference>
<dbReference type="InterPro" id="IPR049383">
    <property type="entry name" value="UbiD-like_N"/>
</dbReference>
<gene>
    <name evidence="5" type="ORF">EYH37_01235</name>
</gene>
<dbReference type="SUPFAM" id="SSF50475">
    <property type="entry name" value="FMN-binding split barrel"/>
    <property type="match status" value="1"/>
</dbReference>
<dbReference type="GO" id="GO:0008694">
    <property type="term" value="F:4-hydroxy-3-polyprenylbenzoate decarboxylase activity"/>
    <property type="evidence" value="ECO:0007669"/>
    <property type="project" value="TreeGrafter"/>
</dbReference>
<dbReference type="Gene3D" id="3.40.1670.10">
    <property type="entry name" value="UbiD C-terminal domain-like"/>
    <property type="match status" value="1"/>
</dbReference>
<dbReference type="Pfam" id="PF01977">
    <property type="entry name" value="UbiD"/>
    <property type="match status" value="1"/>
</dbReference>
<dbReference type="InterPro" id="IPR002830">
    <property type="entry name" value="UbiD"/>
</dbReference>
<evidence type="ECO:0000313" key="5">
    <source>
        <dbReference type="EMBL" id="HIP97979.1"/>
    </source>
</evidence>
<protein>
    <submittedName>
        <fullName evidence="5">Menaquinone biosynthesis decarboxylase</fullName>
    </submittedName>
</protein>
<evidence type="ECO:0000259" key="2">
    <source>
        <dbReference type="Pfam" id="PF01977"/>
    </source>
</evidence>
<dbReference type="InterPro" id="IPR049381">
    <property type="entry name" value="UbiD-like_C"/>
</dbReference>
<comment type="caution">
    <text evidence="5">The sequence shown here is derived from an EMBL/GenBank/DDBJ whole genome shotgun (WGS) entry which is preliminary data.</text>
</comment>
<accession>A0A9D0YP57</accession>
<dbReference type="PANTHER" id="PTHR30108:SF17">
    <property type="entry name" value="FERULIC ACID DECARBOXYLASE 1"/>
    <property type="match status" value="1"/>
</dbReference>
<dbReference type="AlphaFoldDB" id="A0A9D0YP57"/>
<organism evidence="5 6">
    <name type="scientific">Aquifex aeolicus</name>
    <dbReference type="NCBI Taxonomy" id="63363"/>
    <lineage>
        <taxon>Bacteria</taxon>
        <taxon>Pseudomonadati</taxon>
        <taxon>Aquificota</taxon>
        <taxon>Aquificia</taxon>
        <taxon>Aquificales</taxon>
        <taxon>Aquificaceae</taxon>
        <taxon>Aquifex</taxon>
    </lineage>
</organism>
<dbReference type="FunFam" id="3.40.1670.10:FF:000003">
    <property type="entry name" value="Phenolic acid decarboxylase"/>
    <property type="match status" value="1"/>
</dbReference>
<comment type="similarity">
    <text evidence="1">Belongs to the UbiD family.</text>
</comment>
<feature type="domain" description="3-octaprenyl-4-hydroxybenzoate carboxy-lyase-like Rift-related" evidence="2">
    <location>
        <begin position="127"/>
        <end position="326"/>
    </location>
</feature>
<evidence type="ECO:0000259" key="3">
    <source>
        <dbReference type="Pfam" id="PF20695"/>
    </source>
</evidence>
<sequence>MAFKDLREFIHILETNGELLRIKEPISPILEISYFTDRVSKLRDEKNKALLFENPVKEDGTSYGIPVLTNALGSEKRIKLALGYKNLEDIGWKLYRILKPEIPHTFLEKLKKIPELKKLNDAIPKVVKRGAVQEVVKIGKEVNLYEFPILKTWEKDAGRFITLPQVITKDPETGIRNVGMYRMQVLDEKSTAMHWQIHKDGNHHYWKAKKLGKRLEVAVAIGGDPVLTYVASAPLPPEVDEYLFAGLIREKPVELVKGITVDLEYPANAEIVLEGYVDPNEPLVTEGPFGDHTGFYTPPAKYPKFHVTAIVHRDFPIYQATVVGKPPQEDKWIGFATERIFLPLIKFNLPEVVDIHLPAEGVFHNFAFVSIRKRYPGHAYKVAYALLGMGLLSLTKHVVIFDEWVNVHDLSEVLWIWGNNVDPLRDVLILKGPIDVLDHATEGEGFGGKMVIDATKKWKEEGFTRTWPEVVDVPKEVKQKICQLLEKYIKK</sequence>
<name>A0A9D0YP57_AQUAO</name>
<dbReference type="PANTHER" id="PTHR30108">
    <property type="entry name" value="3-OCTAPRENYL-4-HYDROXYBENZOATE CARBOXY-LYASE-RELATED"/>
    <property type="match status" value="1"/>
</dbReference>
<evidence type="ECO:0000256" key="1">
    <source>
        <dbReference type="ARBA" id="ARBA00010021"/>
    </source>
</evidence>
<dbReference type="NCBIfam" id="TIGR03701">
    <property type="entry name" value="mena_SCO4490"/>
    <property type="match status" value="1"/>
</dbReference>
<dbReference type="Proteomes" id="UP000606463">
    <property type="component" value="Unassembled WGS sequence"/>
</dbReference>
<dbReference type="SUPFAM" id="SSF143968">
    <property type="entry name" value="UbiD C-terminal domain-like"/>
    <property type="match status" value="1"/>
</dbReference>
<evidence type="ECO:0000313" key="6">
    <source>
        <dbReference type="Proteomes" id="UP000606463"/>
    </source>
</evidence>